<sequence length="26" mass="2899">EEYNCGRAGKFFTGIKTGWFAAAVKF</sequence>
<evidence type="ECO:0000313" key="2">
    <source>
        <dbReference type="Proteomes" id="UP000265520"/>
    </source>
</evidence>
<reference evidence="1 2" key="1">
    <citation type="journal article" date="2018" name="Front. Plant Sci.">
        <title>Red Clover (Trifolium pratense) and Zigzag Clover (T. medium) - A Picture of Genomic Similarities and Differences.</title>
        <authorList>
            <person name="Dluhosova J."/>
            <person name="Istvanek J."/>
            <person name="Nedelnik J."/>
            <person name="Repkova J."/>
        </authorList>
    </citation>
    <scope>NUCLEOTIDE SEQUENCE [LARGE SCALE GENOMIC DNA]</scope>
    <source>
        <strain evidence="2">cv. 10/8</strain>
        <tissue evidence="1">Leaf</tissue>
    </source>
</reference>
<proteinExistence type="predicted"/>
<dbReference type="AlphaFoldDB" id="A0A392SWF8"/>
<organism evidence="1 2">
    <name type="scientific">Trifolium medium</name>
    <dbReference type="NCBI Taxonomy" id="97028"/>
    <lineage>
        <taxon>Eukaryota</taxon>
        <taxon>Viridiplantae</taxon>
        <taxon>Streptophyta</taxon>
        <taxon>Embryophyta</taxon>
        <taxon>Tracheophyta</taxon>
        <taxon>Spermatophyta</taxon>
        <taxon>Magnoliopsida</taxon>
        <taxon>eudicotyledons</taxon>
        <taxon>Gunneridae</taxon>
        <taxon>Pentapetalae</taxon>
        <taxon>rosids</taxon>
        <taxon>fabids</taxon>
        <taxon>Fabales</taxon>
        <taxon>Fabaceae</taxon>
        <taxon>Papilionoideae</taxon>
        <taxon>50 kb inversion clade</taxon>
        <taxon>NPAAA clade</taxon>
        <taxon>Hologalegina</taxon>
        <taxon>IRL clade</taxon>
        <taxon>Trifolieae</taxon>
        <taxon>Trifolium</taxon>
    </lineage>
</organism>
<protein>
    <submittedName>
        <fullName evidence="1">Uncharacterized protein</fullName>
    </submittedName>
</protein>
<keyword evidence="2" id="KW-1185">Reference proteome</keyword>
<comment type="caution">
    <text evidence="1">The sequence shown here is derived from an EMBL/GenBank/DDBJ whole genome shotgun (WGS) entry which is preliminary data.</text>
</comment>
<evidence type="ECO:0000313" key="1">
    <source>
        <dbReference type="EMBL" id="MCI53009.1"/>
    </source>
</evidence>
<dbReference type="EMBL" id="LXQA010456310">
    <property type="protein sequence ID" value="MCI53009.1"/>
    <property type="molecule type" value="Genomic_DNA"/>
</dbReference>
<dbReference type="Proteomes" id="UP000265520">
    <property type="component" value="Unassembled WGS sequence"/>
</dbReference>
<feature type="non-terminal residue" evidence="1">
    <location>
        <position position="1"/>
    </location>
</feature>
<accession>A0A392SWF8</accession>
<name>A0A392SWF8_9FABA</name>